<keyword evidence="2" id="KW-1185">Reference proteome</keyword>
<protein>
    <submittedName>
        <fullName evidence="1">Uncharacterized protein</fullName>
    </submittedName>
</protein>
<name>M3II84_CANMX</name>
<comment type="caution">
    <text evidence="1">The sequence shown here is derived from an EMBL/GenBank/DDBJ whole genome shotgun (WGS) entry which is preliminary data.</text>
</comment>
<organism evidence="1 2">
    <name type="scientific">Candida maltosa (strain Xu316)</name>
    <name type="common">Yeast</name>
    <dbReference type="NCBI Taxonomy" id="1245528"/>
    <lineage>
        <taxon>Eukaryota</taxon>
        <taxon>Fungi</taxon>
        <taxon>Dikarya</taxon>
        <taxon>Ascomycota</taxon>
        <taxon>Saccharomycotina</taxon>
        <taxon>Pichiomycetes</taxon>
        <taxon>Debaryomycetaceae</taxon>
        <taxon>Candida/Lodderomyces clade</taxon>
        <taxon>Candida</taxon>
    </lineage>
</organism>
<dbReference type="AlphaFoldDB" id="M3II84"/>
<proteinExistence type="predicted"/>
<evidence type="ECO:0000313" key="1">
    <source>
        <dbReference type="EMBL" id="EMG46041.1"/>
    </source>
</evidence>
<dbReference type="Proteomes" id="UP000011777">
    <property type="component" value="Unassembled WGS sequence"/>
</dbReference>
<dbReference type="HOGENOM" id="CLU_2120797_0_0_1"/>
<evidence type="ECO:0000313" key="2">
    <source>
        <dbReference type="Proteomes" id="UP000011777"/>
    </source>
</evidence>
<sequence>MDERDQRYRLRLPTLYVSIGYKKTVEWKIYIYAVYHGDPGTNNMKKEFHAPFHKEMLNYQRNIFHNGFSETEKKKKEIKKKTSLWFCDICANLSKCEIFIHTSVRLLHSKIRES</sequence>
<gene>
    <name evidence="1" type="ORF">G210_3726</name>
</gene>
<reference evidence="1 2" key="1">
    <citation type="submission" date="2013-02" db="EMBL/GenBank/DDBJ databases">
        <title>Genome sequence of Candida maltosa Xu316, a potential industrial strain for xylitol and ethanol production.</title>
        <authorList>
            <person name="Yu J."/>
            <person name="Wang Q."/>
            <person name="Geng X."/>
            <person name="Bao W."/>
            <person name="He P."/>
            <person name="Cai J."/>
        </authorList>
    </citation>
    <scope>NUCLEOTIDE SEQUENCE [LARGE SCALE GENOMIC DNA]</scope>
    <source>
        <strain evidence="2">Xu316</strain>
    </source>
</reference>
<accession>M3II84</accession>
<dbReference type="EMBL" id="AOGT01002183">
    <property type="protein sequence ID" value="EMG46041.1"/>
    <property type="molecule type" value="Genomic_DNA"/>
</dbReference>